<dbReference type="UniPathway" id="UPA00618">
    <property type="reaction ID" value="UER00672"/>
</dbReference>
<evidence type="ECO:0000259" key="11">
    <source>
        <dbReference type="Pfam" id="PF00370"/>
    </source>
</evidence>
<feature type="domain" description="Carbohydrate kinase FGGY N-terminal" evidence="11">
    <location>
        <begin position="4"/>
        <end position="251"/>
    </location>
</feature>
<feature type="binding site" evidence="9">
    <location>
        <position position="266"/>
    </location>
    <ligand>
        <name>ATP</name>
        <dbReference type="ChEBI" id="CHEBI:30616"/>
    </ligand>
</feature>
<feature type="binding site" evidence="9">
    <location>
        <position position="309"/>
    </location>
    <ligand>
        <name>ADP</name>
        <dbReference type="ChEBI" id="CHEBI:456216"/>
    </ligand>
</feature>
<feature type="binding site" evidence="9">
    <location>
        <position position="12"/>
    </location>
    <ligand>
        <name>sn-glycerol 3-phosphate</name>
        <dbReference type="ChEBI" id="CHEBI:57597"/>
    </ligand>
</feature>
<keyword evidence="7 9" id="KW-0067">ATP-binding</keyword>
<feature type="binding site" evidence="9">
    <location>
        <position position="410"/>
    </location>
    <ligand>
        <name>ATP</name>
        <dbReference type="ChEBI" id="CHEBI:30616"/>
    </ligand>
</feature>
<feature type="binding site" evidence="9">
    <location>
        <position position="244"/>
    </location>
    <ligand>
        <name>glycerol</name>
        <dbReference type="ChEBI" id="CHEBI:17754"/>
    </ligand>
</feature>
<evidence type="ECO:0000256" key="6">
    <source>
        <dbReference type="ARBA" id="ARBA00022798"/>
    </source>
</evidence>
<dbReference type="NCBIfam" id="NF000756">
    <property type="entry name" value="PRK00047.1"/>
    <property type="match status" value="1"/>
</dbReference>
<feature type="binding site" evidence="9">
    <location>
        <position position="410"/>
    </location>
    <ligand>
        <name>ADP</name>
        <dbReference type="ChEBI" id="CHEBI:456216"/>
    </ligand>
</feature>
<feature type="binding site" evidence="9">
    <location>
        <position position="12"/>
    </location>
    <ligand>
        <name>ATP</name>
        <dbReference type="ChEBI" id="CHEBI:30616"/>
    </ligand>
</feature>
<evidence type="ECO:0000256" key="3">
    <source>
        <dbReference type="ARBA" id="ARBA00022679"/>
    </source>
</evidence>
<proteinExistence type="inferred from homology"/>
<keyword evidence="5 9" id="KW-0418">Kinase</keyword>
<dbReference type="InterPro" id="IPR018485">
    <property type="entry name" value="FGGY_C"/>
</dbReference>
<dbReference type="PIRSF" id="PIRSF000538">
    <property type="entry name" value="GlpK"/>
    <property type="match status" value="1"/>
</dbReference>
<dbReference type="Pfam" id="PF02782">
    <property type="entry name" value="FGGY_C"/>
    <property type="match status" value="1"/>
</dbReference>
<name>A0A5C6X771_9DELT</name>
<dbReference type="GO" id="GO:0004370">
    <property type="term" value="F:glycerol kinase activity"/>
    <property type="evidence" value="ECO:0007669"/>
    <property type="project" value="UniProtKB-UniRule"/>
</dbReference>
<keyword evidence="3 9" id="KW-0808">Transferase</keyword>
<evidence type="ECO:0000256" key="4">
    <source>
        <dbReference type="ARBA" id="ARBA00022741"/>
    </source>
</evidence>
<comment type="caution">
    <text evidence="13">The sequence shown here is derived from an EMBL/GenBank/DDBJ whole genome shotgun (WGS) entry which is preliminary data.</text>
</comment>
<dbReference type="Proteomes" id="UP000321412">
    <property type="component" value="Unassembled WGS sequence"/>
</dbReference>
<evidence type="ECO:0000313" key="13">
    <source>
        <dbReference type="EMBL" id="TXD36110.1"/>
    </source>
</evidence>
<dbReference type="PROSITE" id="PS00445">
    <property type="entry name" value="FGGY_KINASES_2"/>
    <property type="match status" value="1"/>
</dbReference>
<dbReference type="CDD" id="cd07786">
    <property type="entry name" value="FGGY_EcGK_like"/>
    <property type="match status" value="1"/>
</dbReference>
<evidence type="ECO:0000256" key="5">
    <source>
        <dbReference type="ARBA" id="ARBA00022777"/>
    </source>
</evidence>
<keyword evidence="6 9" id="KW-0319">Glycerol metabolism</keyword>
<evidence type="ECO:0000313" key="14">
    <source>
        <dbReference type="Proteomes" id="UP000321412"/>
    </source>
</evidence>
<dbReference type="InterPro" id="IPR018483">
    <property type="entry name" value="Carb_kinase_FGGY_CS"/>
</dbReference>
<comment type="caution">
    <text evidence="9">Lacks conserved residue(s) required for the propagation of feature annotation.</text>
</comment>
<comment type="pathway">
    <text evidence="1 9">Polyol metabolism; glycerol degradation via glycerol kinase pathway; sn-glycerol 3-phosphate from glycerol: step 1/1.</text>
</comment>
<feature type="binding site" evidence="9">
    <location>
        <position position="309"/>
    </location>
    <ligand>
        <name>ATP</name>
        <dbReference type="ChEBI" id="CHEBI:30616"/>
    </ligand>
</feature>
<dbReference type="InterPro" id="IPR000577">
    <property type="entry name" value="Carb_kinase_FGGY"/>
</dbReference>
<feature type="binding site" evidence="9">
    <location>
        <position position="134"/>
    </location>
    <ligand>
        <name>sn-glycerol 3-phosphate</name>
        <dbReference type="ChEBI" id="CHEBI:57597"/>
    </ligand>
</feature>
<organism evidence="13 14">
    <name type="scientific">Lujinxingia vulgaris</name>
    <dbReference type="NCBI Taxonomy" id="2600176"/>
    <lineage>
        <taxon>Bacteria</taxon>
        <taxon>Deltaproteobacteria</taxon>
        <taxon>Bradymonadales</taxon>
        <taxon>Lujinxingiaceae</taxon>
        <taxon>Lujinxingia</taxon>
    </lineage>
</organism>
<dbReference type="FunFam" id="3.30.420.40:FF:000008">
    <property type="entry name" value="Glycerol kinase"/>
    <property type="match status" value="1"/>
</dbReference>
<dbReference type="GO" id="GO:0006072">
    <property type="term" value="P:glycerol-3-phosphate metabolic process"/>
    <property type="evidence" value="ECO:0007669"/>
    <property type="project" value="InterPro"/>
</dbReference>
<dbReference type="OrthoDB" id="9805576at2"/>
<gene>
    <name evidence="9 13" type="primary">glpK</name>
    <name evidence="13" type="ORF">FRC98_13370</name>
</gene>
<dbReference type="InterPro" id="IPR018484">
    <property type="entry name" value="FGGY_N"/>
</dbReference>
<protein>
    <recommendedName>
        <fullName evidence="9">Glycerol kinase</fullName>
        <ecNumber evidence="9">2.7.1.30</ecNumber>
    </recommendedName>
    <alternativeName>
        <fullName evidence="9">ATP:glycerol 3-phosphotransferase</fullName>
    </alternativeName>
    <alternativeName>
        <fullName evidence="9">Glycerokinase</fullName>
        <shortName evidence="9">GK</shortName>
    </alternativeName>
</protein>
<dbReference type="RefSeq" id="WP_146981946.1">
    <property type="nucleotide sequence ID" value="NZ_VOSM01000006.1"/>
</dbReference>
<feature type="binding site" evidence="9">
    <location>
        <position position="134"/>
    </location>
    <ligand>
        <name>glycerol</name>
        <dbReference type="ChEBI" id="CHEBI:17754"/>
    </ligand>
</feature>
<dbReference type="InterPro" id="IPR043129">
    <property type="entry name" value="ATPase_NBD"/>
</dbReference>
<dbReference type="PANTHER" id="PTHR10196:SF69">
    <property type="entry name" value="GLYCEROL KINASE"/>
    <property type="match status" value="1"/>
</dbReference>
<feature type="binding site" evidence="9">
    <location>
        <position position="266"/>
    </location>
    <ligand>
        <name>ADP</name>
        <dbReference type="ChEBI" id="CHEBI:456216"/>
    </ligand>
</feature>
<feature type="binding site" evidence="9">
    <location>
        <position position="12"/>
    </location>
    <ligand>
        <name>ADP</name>
        <dbReference type="ChEBI" id="CHEBI:456216"/>
    </ligand>
</feature>
<dbReference type="GO" id="GO:0005829">
    <property type="term" value="C:cytosol"/>
    <property type="evidence" value="ECO:0007669"/>
    <property type="project" value="UniProtKB-ARBA"/>
</dbReference>
<evidence type="ECO:0000259" key="12">
    <source>
        <dbReference type="Pfam" id="PF02782"/>
    </source>
</evidence>
<evidence type="ECO:0000256" key="7">
    <source>
        <dbReference type="ARBA" id="ARBA00022840"/>
    </source>
</evidence>
<dbReference type="NCBIfam" id="TIGR01311">
    <property type="entry name" value="glycerol_kin"/>
    <property type="match status" value="1"/>
</dbReference>
<evidence type="ECO:0000256" key="2">
    <source>
        <dbReference type="ARBA" id="ARBA00009156"/>
    </source>
</evidence>
<comment type="similarity">
    <text evidence="2 9 10">Belongs to the FGGY kinase family.</text>
</comment>
<dbReference type="SUPFAM" id="SSF53067">
    <property type="entry name" value="Actin-like ATPase domain"/>
    <property type="match status" value="2"/>
</dbReference>
<comment type="catalytic activity">
    <reaction evidence="8 9">
        <text>glycerol + ATP = sn-glycerol 3-phosphate + ADP + H(+)</text>
        <dbReference type="Rhea" id="RHEA:21644"/>
        <dbReference type="ChEBI" id="CHEBI:15378"/>
        <dbReference type="ChEBI" id="CHEBI:17754"/>
        <dbReference type="ChEBI" id="CHEBI:30616"/>
        <dbReference type="ChEBI" id="CHEBI:57597"/>
        <dbReference type="ChEBI" id="CHEBI:456216"/>
        <dbReference type="EC" id="2.7.1.30"/>
    </reaction>
</comment>
<dbReference type="PANTHER" id="PTHR10196">
    <property type="entry name" value="SUGAR KINASE"/>
    <property type="match status" value="1"/>
</dbReference>
<comment type="activity regulation">
    <text evidence="9">Inhibited by fructose 1,6-bisphosphate (FBP).</text>
</comment>
<dbReference type="InterPro" id="IPR005999">
    <property type="entry name" value="Glycerol_kin"/>
</dbReference>
<feature type="binding site" evidence="9">
    <location>
        <position position="82"/>
    </location>
    <ligand>
        <name>glycerol</name>
        <dbReference type="ChEBI" id="CHEBI:17754"/>
    </ligand>
</feature>
<feature type="domain" description="Carbohydrate kinase FGGY C-terminal" evidence="12">
    <location>
        <begin position="260"/>
        <end position="448"/>
    </location>
</feature>
<evidence type="ECO:0000256" key="9">
    <source>
        <dbReference type="HAMAP-Rule" id="MF_00186"/>
    </source>
</evidence>
<dbReference type="HAMAP" id="MF_00186">
    <property type="entry name" value="Glycerol_kin"/>
    <property type="match status" value="1"/>
</dbReference>
<feature type="binding site" evidence="9">
    <location>
        <position position="82"/>
    </location>
    <ligand>
        <name>sn-glycerol 3-phosphate</name>
        <dbReference type="ChEBI" id="CHEBI:57597"/>
    </ligand>
</feature>
<keyword evidence="14" id="KW-1185">Reference proteome</keyword>
<reference evidence="13 14" key="1">
    <citation type="submission" date="2019-08" db="EMBL/GenBank/DDBJ databases">
        <title>Bradymonadales sp. TMQ4.</title>
        <authorList>
            <person name="Liang Q."/>
        </authorList>
    </citation>
    <scope>NUCLEOTIDE SEQUENCE [LARGE SCALE GENOMIC DNA]</scope>
    <source>
        <strain evidence="13 14">TMQ4</strain>
    </source>
</reference>
<feature type="binding site" evidence="9">
    <location>
        <position position="13"/>
    </location>
    <ligand>
        <name>ATP</name>
        <dbReference type="ChEBI" id="CHEBI:30616"/>
    </ligand>
</feature>
<comment type="function">
    <text evidence="9">Key enzyme in the regulation of glycerol uptake and metabolism. Catalyzes the phosphorylation of glycerol to yield sn-glycerol 3-phosphate.</text>
</comment>
<evidence type="ECO:0000256" key="1">
    <source>
        <dbReference type="ARBA" id="ARBA00005190"/>
    </source>
</evidence>
<evidence type="ECO:0000256" key="8">
    <source>
        <dbReference type="ARBA" id="ARBA00052101"/>
    </source>
</evidence>
<dbReference type="EC" id="2.7.1.30" evidence="9"/>
<feature type="binding site" evidence="9">
    <location>
        <position position="414"/>
    </location>
    <ligand>
        <name>ADP</name>
        <dbReference type="ChEBI" id="CHEBI:456216"/>
    </ligand>
</feature>
<dbReference type="FunFam" id="3.30.420.40:FF:000007">
    <property type="entry name" value="Glycerol kinase"/>
    <property type="match status" value="1"/>
</dbReference>
<keyword evidence="4 9" id="KW-0547">Nucleotide-binding</keyword>
<dbReference type="Pfam" id="PF00370">
    <property type="entry name" value="FGGY_N"/>
    <property type="match status" value="1"/>
</dbReference>
<dbReference type="AlphaFoldDB" id="A0A5C6X771"/>
<feature type="binding site" evidence="9">
    <location>
        <position position="313"/>
    </location>
    <ligand>
        <name>ATP</name>
        <dbReference type="ChEBI" id="CHEBI:30616"/>
    </ligand>
</feature>
<feature type="binding site" evidence="9">
    <location>
        <position position="245"/>
    </location>
    <ligand>
        <name>glycerol</name>
        <dbReference type="ChEBI" id="CHEBI:17754"/>
    </ligand>
</feature>
<accession>A0A5C6X771</accession>
<dbReference type="EMBL" id="VOSM01000006">
    <property type="protein sequence ID" value="TXD36110.1"/>
    <property type="molecule type" value="Genomic_DNA"/>
</dbReference>
<feature type="binding site" evidence="9">
    <location>
        <position position="244"/>
    </location>
    <ligand>
        <name>sn-glycerol 3-phosphate</name>
        <dbReference type="ChEBI" id="CHEBI:57597"/>
    </ligand>
</feature>
<evidence type="ECO:0000256" key="10">
    <source>
        <dbReference type="RuleBase" id="RU003733"/>
    </source>
</evidence>
<dbReference type="Gene3D" id="3.30.420.40">
    <property type="match status" value="2"/>
</dbReference>
<dbReference type="GO" id="GO:0019563">
    <property type="term" value="P:glycerol catabolic process"/>
    <property type="evidence" value="ECO:0007669"/>
    <property type="project" value="UniProtKB-UniRule"/>
</dbReference>
<dbReference type="PROSITE" id="PS00933">
    <property type="entry name" value="FGGY_KINASES_1"/>
    <property type="match status" value="1"/>
</dbReference>
<sequence length="492" mass="53849">MTSYICAIDQGTTGTTVIILDDTLEVVGRVNEEFEQIFPKPSWVEHDPEAIWRSTCSTIKAAVAQAGVRPEEIVAVGITNQRETTVVWDGKTGEAIHNAIVWQDRRTRGRIQQFADDGNEPMVRERSGLILDPYFSGTKIEWILDHVSGARRRAQKGELKFGTIDSFLLWRLTGGKVHATDVSNASRTLLMNLHTGEWDEDLLELFRVPRAMLPEIVGNAEVYGHVEGIEGLADGTPICGMAGDQQSALFGQVCYRPGEAKCTYGTGAFLLMNTGDKPVMSRHRLLSTAAWKIDGKMTYALEGSAFIAGALVQWLRDGLGFFETAAEIEELAGQVESSDGVVLIPSLAGLGAPHWNPGARGVIWGLTRGTTRAHIARAALEAIALQNVDLLKAMEHDLGEELKVLRVDGGASANGLLMQLQADFLNREIVRPKMTDTTALGAALLAGLGAGIFSDFNAISETWKEDARFKPAMSQQRRNMHLELWEEGLKRV</sequence>
<feature type="binding site" evidence="9">
    <location>
        <position position="83"/>
    </location>
    <ligand>
        <name>glycerol</name>
        <dbReference type="ChEBI" id="CHEBI:17754"/>
    </ligand>
</feature>
<feature type="binding site" evidence="9">
    <location>
        <position position="83"/>
    </location>
    <ligand>
        <name>sn-glycerol 3-phosphate</name>
        <dbReference type="ChEBI" id="CHEBI:57597"/>
    </ligand>
</feature>
<dbReference type="GO" id="GO:0005524">
    <property type="term" value="F:ATP binding"/>
    <property type="evidence" value="ECO:0007669"/>
    <property type="project" value="UniProtKB-UniRule"/>
</dbReference>